<keyword evidence="3" id="KW-1003">Cell membrane</keyword>
<comment type="subcellular location">
    <subcellularLocation>
        <location evidence="1">Cell membrane</location>
        <topology evidence="1">Multi-pass membrane protein</topology>
    </subcellularLocation>
</comment>
<dbReference type="Pfam" id="PF03994">
    <property type="entry name" value="DUF350"/>
    <property type="match status" value="1"/>
</dbReference>
<keyword evidence="9" id="KW-1185">Reference proteome</keyword>
<evidence type="ECO:0000313" key="8">
    <source>
        <dbReference type="EMBL" id="NKY53063.1"/>
    </source>
</evidence>
<organism evidence="8 9">
    <name type="scientific">Nocardia vermiculata</name>
    <dbReference type="NCBI Taxonomy" id="257274"/>
    <lineage>
        <taxon>Bacteria</taxon>
        <taxon>Bacillati</taxon>
        <taxon>Actinomycetota</taxon>
        <taxon>Actinomycetes</taxon>
        <taxon>Mycobacteriales</taxon>
        <taxon>Nocardiaceae</taxon>
        <taxon>Nocardia</taxon>
    </lineage>
</organism>
<keyword evidence="5 7" id="KW-1133">Transmembrane helix</keyword>
<evidence type="ECO:0000256" key="6">
    <source>
        <dbReference type="ARBA" id="ARBA00023136"/>
    </source>
</evidence>
<protein>
    <submittedName>
        <fullName evidence="8">DUF350 domain-containing protein</fullName>
    </submittedName>
</protein>
<evidence type="ECO:0000256" key="5">
    <source>
        <dbReference type="ARBA" id="ARBA00022989"/>
    </source>
</evidence>
<dbReference type="InterPro" id="IPR007140">
    <property type="entry name" value="DUF350"/>
</dbReference>
<accession>A0A846Y1B9</accession>
<evidence type="ECO:0000256" key="7">
    <source>
        <dbReference type="SAM" id="Phobius"/>
    </source>
</evidence>
<comment type="caution">
    <text evidence="8">The sequence shown here is derived from an EMBL/GenBank/DDBJ whole genome shotgun (WGS) entry which is preliminary data.</text>
</comment>
<keyword evidence="6 7" id="KW-0472">Membrane</keyword>
<feature type="transmembrane region" description="Helical" evidence="7">
    <location>
        <begin position="121"/>
        <end position="140"/>
    </location>
</feature>
<dbReference type="GO" id="GO:0005886">
    <property type="term" value="C:plasma membrane"/>
    <property type="evidence" value="ECO:0007669"/>
    <property type="project" value="UniProtKB-SubCell"/>
</dbReference>
<dbReference type="EMBL" id="JAAXOP010000015">
    <property type="protein sequence ID" value="NKY53063.1"/>
    <property type="molecule type" value="Genomic_DNA"/>
</dbReference>
<evidence type="ECO:0000313" key="9">
    <source>
        <dbReference type="Proteomes" id="UP000565711"/>
    </source>
</evidence>
<evidence type="ECO:0000256" key="4">
    <source>
        <dbReference type="ARBA" id="ARBA00022692"/>
    </source>
</evidence>
<dbReference type="RefSeq" id="WP_067868939.1">
    <property type="nucleotide sequence ID" value="NZ_JAAXOP010000015.1"/>
</dbReference>
<keyword evidence="4 7" id="KW-0812">Transmembrane</keyword>
<dbReference type="AlphaFoldDB" id="A0A846Y1B9"/>
<feature type="transmembrane region" description="Helical" evidence="7">
    <location>
        <begin position="76"/>
        <end position="101"/>
    </location>
</feature>
<evidence type="ECO:0000256" key="1">
    <source>
        <dbReference type="ARBA" id="ARBA00004651"/>
    </source>
</evidence>
<evidence type="ECO:0000256" key="2">
    <source>
        <dbReference type="ARBA" id="ARBA00005779"/>
    </source>
</evidence>
<feature type="transmembrane region" description="Helical" evidence="7">
    <location>
        <begin position="12"/>
        <end position="30"/>
    </location>
</feature>
<reference evidence="8 9" key="1">
    <citation type="submission" date="2020-04" db="EMBL/GenBank/DDBJ databases">
        <title>MicrobeNet Type strains.</title>
        <authorList>
            <person name="Nicholson A.C."/>
        </authorList>
    </citation>
    <scope>NUCLEOTIDE SEQUENCE [LARGE SCALE GENOMIC DNA]</scope>
    <source>
        <strain evidence="8 9">JCM 12354</strain>
    </source>
</reference>
<dbReference type="Proteomes" id="UP000565711">
    <property type="component" value="Unassembled WGS sequence"/>
</dbReference>
<feature type="transmembrane region" description="Helical" evidence="7">
    <location>
        <begin position="50"/>
        <end position="70"/>
    </location>
</feature>
<sequence length="141" mass="14698">MAEDLAWDAFSALTYSLVGVALMVLGFVLVDVITPGDLRRQIWIDRNRNATVLVASNLIGVALINATAIWTSHGSLGQALLSSAIYGVIGLAAMTLAFLLIDLFTPGNMRNLVAEPELHPAAYVSAAAHVGIGLVVAAGLS</sequence>
<gene>
    <name evidence="8" type="ORF">HGA08_22950</name>
</gene>
<evidence type="ECO:0000256" key="3">
    <source>
        <dbReference type="ARBA" id="ARBA00022475"/>
    </source>
</evidence>
<proteinExistence type="inferred from homology"/>
<comment type="similarity">
    <text evidence="2">Belongs to the UPF0719 family.</text>
</comment>
<name>A0A846Y1B9_9NOCA</name>